<reference evidence="3" key="1">
    <citation type="journal article" date="2019" name="Int. J. Syst. Evol. Microbiol.">
        <title>The Global Catalogue of Microorganisms (GCM) 10K type strain sequencing project: providing services to taxonomists for standard genome sequencing and annotation.</title>
        <authorList>
            <consortium name="The Broad Institute Genomics Platform"/>
            <consortium name="The Broad Institute Genome Sequencing Center for Infectious Disease"/>
            <person name="Wu L."/>
            <person name="Ma J."/>
        </authorList>
    </citation>
    <scope>NUCLEOTIDE SEQUENCE [LARGE SCALE GENOMIC DNA]</scope>
    <source>
        <strain evidence="3">KCTC 33575</strain>
    </source>
</reference>
<dbReference type="RefSeq" id="WP_377773886.1">
    <property type="nucleotide sequence ID" value="NZ_JBHUOQ010000003.1"/>
</dbReference>
<accession>A0ABW5WZC3</accession>
<dbReference type="InterPro" id="IPR004675">
    <property type="entry name" value="AhpD_core"/>
</dbReference>
<dbReference type="Pfam" id="PF02627">
    <property type="entry name" value="CMD"/>
    <property type="match status" value="1"/>
</dbReference>
<dbReference type="InterPro" id="IPR003779">
    <property type="entry name" value="CMD-like"/>
</dbReference>
<dbReference type="NCBIfam" id="TIGR00778">
    <property type="entry name" value="ahpD_dom"/>
    <property type="match status" value="1"/>
</dbReference>
<dbReference type="InterPro" id="IPR029032">
    <property type="entry name" value="AhpD-like"/>
</dbReference>
<dbReference type="Gene3D" id="1.20.1290.10">
    <property type="entry name" value="AhpD-like"/>
    <property type="match status" value="1"/>
</dbReference>
<dbReference type="SUPFAM" id="SSF69118">
    <property type="entry name" value="AhpD-like"/>
    <property type="match status" value="1"/>
</dbReference>
<feature type="domain" description="Carboxymuconolactone decarboxylase-like" evidence="1">
    <location>
        <begin position="23"/>
        <end position="100"/>
    </location>
</feature>
<keyword evidence="3" id="KW-1185">Reference proteome</keyword>
<comment type="caution">
    <text evidence="2">The sequence shown here is derived from an EMBL/GenBank/DDBJ whole genome shotgun (WGS) entry which is preliminary data.</text>
</comment>
<protein>
    <submittedName>
        <fullName evidence="2">Carboxymuconolactone decarboxylase family protein</fullName>
    </submittedName>
</protein>
<evidence type="ECO:0000313" key="2">
    <source>
        <dbReference type="EMBL" id="MFD2830651.1"/>
    </source>
</evidence>
<organism evidence="2 3">
    <name type="scientific">Corticicoccus populi</name>
    <dbReference type="NCBI Taxonomy" id="1812821"/>
    <lineage>
        <taxon>Bacteria</taxon>
        <taxon>Bacillati</taxon>
        <taxon>Bacillota</taxon>
        <taxon>Bacilli</taxon>
        <taxon>Bacillales</taxon>
        <taxon>Staphylococcaceae</taxon>
        <taxon>Corticicoccus</taxon>
    </lineage>
</organism>
<gene>
    <name evidence="2" type="ORF">ACFSX4_09265</name>
</gene>
<name>A0ABW5WZC3_9STAP</name>
<evidence type="ECO:0000259" key="1">
    <source>
        <dbReference type="Pfam" id="PF02627"/>
    </source>
</evidence>
<sequence>MSHWKQLNTRAQRNTKRLQETVPDTMSAFKKLQNAAYKTGVLDEKTKEFIALTYAVADKCEGCIGNHVNKLVKLGATREEIAELAGVAIVMGGGPGSVYGGKALEAYDEAVGGDME</sequence>
<dbReference type="PANTHER" id="PTHR33930:SF2">
    <property type="entry name" value="BLR3452 PROTEIN"/>
    <property type="match status" value="1"/>
</dbReference>
<proteinExistence type="predicted"/>
<dbReference type="Proteomes" id="UP001597519">
    <property type="component" value="Unassembled WGS sequence"/>
</dbReference>
<evidence type="ECO:0000313" key="3">
    <source>
        <dbReference type="Proteomes" id="UP001597519"/>
    </source>
</evidence>
<dbReference type="EMBL" id="JBHUOQ010000003">
    <property type="protein sequence ID" value="MFD2830651.1"/>
    <property type="molecule type" value="Genomic_DNA"/>
</dbReference>
<dbReference type="PANTHER" id="PTHR33930">
    <property type="entry name" value="ALKYL HYDROPEROXIDE REDUCTASE AHPD"/>
    <property type="match status" value="1"/>
</dbReference>